<keyword evidence="3" id="KW-0408">Iron</keyword>
<feature type="domain" description="Cytochrome c" evidence="4">
    <location>
        <begin position="28"/>
        <end position="98"/>
    </location>
</feature>
<gene>
    <name evidence="5" type="ORF">MNBD_GAMMA17-2305</name>
</gene>
<dbReference type="GO" id="GO:0046872">
    <property type="term" value="F:metal ion binding"/>
    <property type="evidence" value="ECO:0007669"/>
    <property type="project" value="UniProtKB-KW"/>
</dbReference>
<evidence type="ECO:0000259" key="4">
    <source>
        <dbReference type="PROSITE" id="PS51007"/>
    </source>
</evidence>
<dbReference type="InterPro" id="IPR036909">
    <property type="entry name" value="Cyt_c-like_dom_sf"/>
</dbReference>
<dbReference type="Gene3D" id="1.10.760.10">
    <property type="entry name" value="Cytochrome c-like domain"/>
    <property type="match status" value="1"/>
</dbReference>
<dbReference type="Pfam" id="PF13442">
    <property type="entry name" value="Cytochrome_CBB3"/>
    <property type="match status" value="1"/>
</dbReference>
<evidence type="ECO:0000256" key="2">
    <source>
        <dbReference type="ARBA" id="ARBA00022723"/>
    </source>
</evidence>
<protein>
    <recommendedName>
        <fullName evidence="4">Cytochrome c domain-containing protein</fullName>
    </recommendedName>
</protein>
<sequence length="109" mass="11455">MKRLTMLSAATIIAAITGCSVSNDFTPVAGNSGEEIFSNACIDCHTPEGGYIYDISPERANVETIATIISKGEMVMPAFPNIQGAELTAISEFVLAKNKPAEAEEAASE</sequence>
<evidence type="ECO:0000313" key="5">
    <source>
        <dbReference type="EMBL" id="VAW84868.1"/>
    </source>
</evidence>
<reference evidence="5" key="1">
    <citation type="submission" date="2018-06" db="EMBL/GenBank/DDBJ databases">
        <authorList>
            <person name="Zhirakovskaya E."/>
        </authorList>
    </citation>
    <scope>NUCLEOTIDE SEQUENCE</scope>
</reference>
<keyword evidence="2" id="KW-0479">Metal-binding</keyword>
<evidence type="ECO:0000256" key="1">
    <source>
        <dbReference type="ARBA" id="ARBA00022617"/>
    </source>
</evidence>
<proteinExistence type="predicted"/>
<dbReference type="PROSITE" id="PS51257">
    <property type="entry name" value="PROKAR_LIPOPROTEIN"/>
    <property type="match status" value="1"/>
</dbReference>
<dbReference type="SUPFAM" id="SSF46626">
    <property type="entry name" value="Cytochrome c"/>
    <property type="match status" value="1"/>
</dbReference>
<dbReference type="GO" id="GO:0009055">
    <property type="term" value="F:electron transfer activity"/>
    <property type="evidence" value="ECO:0007669"/>
    <property type="project" value="InterPro"/>
</dbReference>
<name>A0A3B0YV71_9ZZZZ</name>
<dbReference type="PROSITE" id="PS51007">
    <property type="entry name" value="CYTC"/>
    <property type="match status" value="1"/>
</dbReference>
<dbReference type="GO" id="GO:0020037">
    <property type="term" value="F:heme binding"/>
    <property type="evidence" value="ECO:0007669"/>
    <property type="project" value="InterPro"/>
</dbReference>
<keyword evidence="1" id="KW-0349">Heme</keyword>
<accession>A0A3B0YV71</accession>
<dbReference type="AlphaFoldDB" id="A0A3B0YV71"/>
<evidence type="ECO:0000256" key="3">
    <source>
        <dbReference type="ARBA" id="ARBA00023004"/>
    </source>
</evidence>
<organism evidence="5">
    <name type="scientific">hydrothermal vent metagenome</name>
    <dbReference type="NCBI Taxonomy" id="652676"/>
    <lineage>
        <taxon>unclassified sequences</taxon>
        <taxon>metagenomes</taxon>
        <taxon>ecological metagenomes</taxon>
    </lineage>
</organism>
<dbReference type="EMBL" id="UOFQ01000008">
    <property type="protein sequence ID" value="VAW84868.1"/>
    <property type="molecule type" value="Genomic_DNA"/>
</dbReference>
<dbReference type="InterPro" id="IPR009056">
    <property type="entry name" value="Cyt_c-like_dom"/>
</dbReference>